<dbReference type="SUPFAM" id="SSF51338">
    <property type="entry name" value="Composite domain of metallo-dependent hydrolases"/>
    <property type="match status" value="1"/>
</dbReference>
<dbReference type="Pfam" id="PF01979">
    <property type="entry name" value="Amidohydro_1"/>
    <property type="match status" value="1"/>
</dbReference>
<accession>A0A1T5G3P9</accession>
<evidence type="ECO:0000256" key="6">
    <source>
        <dbReference type="PIRSR" id="PIRSR038994-1"/>
    </source>
</evidence>
<gene>
    <name evidence="9" type="ORF">SAMN05660841_03731</name>
</gene>
<keyword evidence="10" id="KW-1185">Reference proteome</keyword>
<evidence type="ECO:0000256" key="5">
    <source>
        <dbReference type="PIRNR" id="PIRNR038994"/>
    </source>
</evidence>
<comment type="cofactor">
    <cofactor evidence="7">
        <name>a divalent metal cation</name>
        <dbReference type="ChEBI" id="CHEBI:60240"/>
    </cofactor>
    <text evidence="7">Binds 1 divalent metal cation per subunit.</text>
</comment>
<evidence type="ECO:0000256" key="1">
    <source>
        <dbReference type="ARBA" id="ARBA00010716"/>
    </source>
</evidence>
<reference evidence="10" key="1">
    <citation type="submission" date="2017-02" db="EMBL/GenBank/DDBJ databases">
        <authorList>
            <person name="Varghese N."/>
            <person name="Submissions S."/>
        </authorList>
    </citation>
    <scope>NUCLEOTIDE SEQUENCE [LARGE SCALE GENOMIC DNA]</scope>
    <source>
        <strain evidence="10">DSM 24091</strain>
    </source>
</reference>
<keyword evidence="2 7" id="KW-0479">Metal-binding</keyword>
<dbReference type="OrthoDB" id="9776488at2"/>
<sequence>MISIVNAKVITPYRILDKGIVTIENGRIIDVYQSDTGLKETANHKVIDAEGLYLSPGFIDIHIHGGGGADFMDNEVDAYVHIAETHAKFGTTAMLPTTLTSEQDLLLQTFNTYAGSLAKSTNGARFYGLHLEGPYFAMEQRGAQDPRYIRNPDPKEYEPILSKYKHLIARWSAAPELPGALDFGRRVCEEGILLALAHTDAVYEEILRGVEAGYKLATHFYSGMSGMTRKNAYRYAGTIESCFLIDDIDVEIIADGVHLPEPFLKLICKVKAKDQIILITDAMRAAGTHDSVSILGSRAHGLPVVIEDNVAKLPDRKSFAGSVATADRLIRTMCNVAGLALKDAVQMLTINPAKQLGLQNKIGSIAKGLQADLVLFDHNIEIQKTMIEGRFVYER</sequence>
<dbReference type="RefSeq" id="WP_079645385.1">
    <property type="nucleotide sequence ID" value="NZ_FUZF01000021.1"/>
</dbReference>
<dbReference type="PANTHER" id="PTHR11113">
    <property type="entry name" value="N-ACETYLGLUCOSAMINE-6-PHOSPHATE DEACETYLASE"/>
    <property type="match status" value="1"/>
</dbReference>
<feature type="domain" description="Amidohydrolase-related" evidence="8">
    <location>
        <begin position="53"/>
        <end position="392"/>
    </location>
</feature>
<evidence type="ECO:0000256" key="2">
    <source>
        <dbReference type="ARBA" id="ARBA00022723"/>
    </source>
</evidence>
<dbReference type="GO" id="GO:0008448">
    <property type="term" value="F:N-acetylglucosamine-6-phosphate deacetylase activity"/>
    <property type="evidence" value="ECO:0007669"/>
    <property type="project" value="InterPro"/>
</dbReference>
<dbReference type="FunFam" id="3.20.20.140:FF:000004">
    <property type="entry name" value="N-acetylglucosamine-6-phosphate deacetylase"/>
    <property type="match status" value="1"/>
</dbReference>
<proteinExistence type="inferred from homology"/>
<dbReference type="AlphaFoldDB" id="A0A1T5G3P9"/>
<dbReference type="PIRSF" id="PIRSF038994">
    <property type="entry name" value="NagA"/>
    <property type="match status" value="1"/>
</dbReference>
<dbReference type="InterPro" id="IPR032466">
    <property type="entry name" value="Metal_Hydrolase"/>
</dbReference>
<feature type="binding site" evidence="7">
    <location>
        <position position="198"/>
    </location>
    <ligand>
        <name>Zn(2+)</name>
        <dbReference type="ChEBI" id="CHEBI:29105"/>
    </ligand>
</feature>
<feature type="binding site" evidence="7">
    <location>
        <position position="132"/>
    </location>
    <ligand>
        <name>Zn(2+)</name>
        <dbReference type="ChEBI" id="CHEBI:29105"/>
    </ligand>
</feature>
<dbReference type="InterPro" id="IPR006680">
    <property type="entry name" value="Amidohydro-rel"/>
</dbReference>
<feature type="active site" description="Proton donor/acceptor" evidence="6">
    <location>
        <position position="281"/>
    </location>
</feature>
<evidence type="ECO:0000259" key="8">
    <source>
        <dbReference type="Pfam" id="PF01979"/>
    </source>
</evidence>
<organism evidence="9 10">
    <name type="scientific">Sphingobacterium nematocida</name>
    <dbReference type="NCBI Taxonomy" id="1513896"/>
    <lineage>
        <taxon>Bacteria</taxon>
        <taxon>Pseudomonadati</taxon>
        <taxon>Bacteroidota</taxon>
        <taxon>Sphingobacteriia</taxon>
        <taxon>Sphingobacteriales</taxon>
        <taxon>Sphingobacteriaceae</taxon>
        <taxon>Sphingobacterium</taxon>
    </lineage>
</organism>
<dbReference type="GO" id="GO:0006046">
    <property type="term" value="P:N-acetylglucosamine catabolic process"/>
    <property type="evidence" value="ECO:0007669"/>
    <property type="project" value="TreeGrafter"/>
</dbReference>
<dbReference type="CDD" id="cd00854">
    <property type="entry name" value="NagA"/>
    <property type="match status" value="1"/>
</dbReference>
<dbReference type="NCBIfam" id="TIGR00221">
    <property type="entry name" value="nagA"/>
    <property type="match status" value="1"/>
</dbReference>
<protein>
    <submittedName>
        <fullName evidence="9">N-acetylglucosamine-6-phosphate deacetylase</fullName>
    </submittedName>
</protein>
<dbReference type="EMBL" id="FUZF01000021">
    <property type="protein sequence ID" value="SKC03053.1"/>
    <property type="molecule type" value="Genomic_DNA"/>
</dbReference>
<comment type="similarity">
    <text evidence="1 5">Belongs to the metallo-dependent hydrolases superfamily. NagA family.</text>
</comment>
<dbReference type="Gene3D" id="3.20.20.140">
    <property type="entry name" value="Metal-dependent hydrolases"/>
    <property type="match status" value="1"/>
</dbReference>
<dbReference type="PANTHER" id="PTHR11113:SF14">
    <property type="entry name" value="N-ACETYLGLUCOSAMINE-6-PHOSPHATE DEACETYLASE"/>
    <property type="match status" value="1"/>
</dbReference>
<keyword evidence="4 5" id="KW-0119">Carbohydrate metabolism</keyword>
<dbReference type="SUPFAM" id="SSF51556">
    <property type="entry name" value="Metallo-dependent hydrolases"/>
    <property type="match status" value="1"/>
</dbReference>
<dbReference type="GO" id="GO:0046872">
    <property type="term" value="F:metal ion binding"/>
    <property type="evidence" value="ECO:0007669"/>
    <property type="project" value="UniProtKB-KW"/>
</dbReference>
<feature type="binding site" evidence="7">
    <location>
        <position position="219"/>
    </location>
    <ligand>
        <name>Zn(2+)</name>
        <dbReference type="ChEBI" id="CHEBI:29105"/>
    </ligand>
</feature>
<evidence type="ECO:0000313" key="10">
    <source>
        <dbReference type="Proteomes" id="UP000190150"/>
    </source>
</evidence>
<evidence type="ECO:0000313" key="9">
    <source>
        <dbReference type="EMBL" id="SKC03053.1"/>
    </source>
</evidence>
<keyword evidence="3 5" id="KW-0378">Hydrolase</keyword>
<name>A0A1T5G3P9_9SPHI</name>
<evidence type="ECO:0000256" key="7">
    <source>
        <dbReference type="PIRSR" id="PIRSR038994-3"/>
    </source>
</evidence>
<evidence type="ECO:0000256" key="3">
    <source>
        <dbReference type="ARBA" id="ARBA00022801"/>
    </source>
</evidence>
<dbReference type="Gene3D" id="2.30.40.10">
    <property type="entry name" value="Urease, subunit C, domain 1"/>
    <property type="match status" value="1"/>
</dbReference>
<evidence type="ECO:0000256" key="4">
    <source>
        <dbReference type="ARBA" id="ARBA00023277"/>
    </source>
</evidence>
<dbReference type="InterPro" id="IPR011059">
    <property type="entry name" value="Metal-dep_hydrolase_composite"/>
</dbReference>
<dbReference type="STRING" id="1513896.SAMN05660841_03731"/>
<dbReference type="Proteomes" id="UP000190150">
    <property type="component" value="Unassembled WGS sequence"/>
</dbReference>
<dbReference type="InterPro" id="IPR003764">
    <property type="entry name" value="GlcNAc_6-P_deAcase"/>
</dbReference>